<sequence>MPDIPFPTISFILHQPAALAATTRLNRQSSSQASLAGPITIADEIALITITYVVVVAEMVQEMRVMIMDGKDGSGNRVGSRCDCHGKDWSMNGRRRWKHNKGGDSPPAYQDSYVKDEDVDTYPAGDSSVTDNPEKTALLVKMYQKTEDHGYSSLTKLSQKFGLDNTWLSFVIAFEIVIFNRNRSCKSNANVLSPLALYSLRPSASPPFKMVFPHRPPSIFLAAF</sequence>
<name>A0A6A6L829_HEVBR</name>
<reference evidence="2 3" key="1">
    <citation type="journal article" date="2020" name="Mol. Plant">
        <title>The Chromosome-Based Rubber Tree Genome Provides New Insights into Spurge Genome Evolution and Rubber Biosynthesis.</title>
        <authorList>
            <person name="Liu J."/>
            <person name="Shi C."/>
            <person name="Shi C.C."/>
            <person name="Li W."/>
            <person name="Zhang Q.J."/>
            <person name="Zhang Y."/>
            <person name="Li K."/>
            <person name="Lu H.F."/>
            <person name="Shi C."/>
            <person name="Zhu S.T."/>
            <person name="Xiao Z.Y."/>
            <person name="Nan H."/>
            <person name="Yue Y."/>
            <person name="Zhu X.G."/>
            <person name="Wu Y."/>
            <person name="Hong X.N."/>
            <person name="Fan G.Y."/>
            <person name="Tong Y."/>
            <person name="Zhang D."/>
            <person name="Mao C.L."/>
            <person name="Liu Y.L."/>
            <person name="Hao S.J."/>
            <person name="Liu W.Q."/>
            <person name="Lv M.Q."/>
            <person name="Zhang H.B."/>
            <person name="Liu Y."/>
            <person name="Hu-Tang G.R."/>
            <person name="Wang J.P."/>
            <person name="Wang J.H."/>
            <person name="Sun Y.H."/>
            <person name="Ni S.B."/>
            <person name="Chen W.B."/>
            <person name="Zhang X.C."/>
            <person name="Jiao Y.N."/>
            <person name="Eichler E.E."/>
            <person name="Li G.H."/>
            <person name="Liu X."/>
            <person name="Gao L.Z."/>
        </authorList>
    </citation>
    <scope>NUCLEOTIDE SEQUENCE [LARGE SCALE GENOMIC DNA]</scope>
    <source>
        <strain evidence="3">cv. GT1</strain>
        <tissue evidence="2">Leaf</tissue>
    </source>
</reference>
<comment type="caution">
    <text evidence="2">The sequence shown here is derived from an EMBL/GenBank/DDBJ whole genome shotgun (WGS) entry which is preliminary data.</text>
</comment>
<proteinExistence type="predicted"/>
<evidence type="ECO:0000313" key="3">
    <source>
        <dbReference type="Proteomes" id="UP000467840"/>
    </source>
</evidence>
<organism evidence="2 3">
    <name type="scientific">Hevea brasiliensis</name>
    <name type="common">Para rubber tree</name>
    <name type="synonym">Siphonia brasiliensis</name>
    <dbReference type="NCBI Taxonomy" id="3981"/>
    <lineage>
        <taxon>Eukaryota</taxon>
        <taxon>Viridiplantae</taxon>
        <taxon>Streptophyta</taxon>
        <taxon>Embryophyta</taxon>
        <taxon>Tracheophyta</taxon>
        <taxon>Spermatophyta</taxon>
        <taxon>Magnoliopsida</taxon>
        <taxon>eudicotyledons</taxon>
        <taxon>Gunneridae</taxon>
        <taxon>Pentapetalae</taxon>
        <taxon>rosids</taxon>
        <taxon>fabids</taxon>
        <taxon>Malpighiales</taxon>
        <taxon>Euphorbiaceae</taxon>
        <taxon>Crotonoideae</taxon>
        <taxon>Micrandreae</taxon>
        <taxon>Hevea</taxon>
    </lineage>
</organism>
<protein>
    <submittedName>
        <fullName evidence="2">Uncharacterized protein</fullName>
    </submittedName>
</protein>
<feature type="region of interest" description="Disordered" evidence="1">
    <location>
        <begin position="93"/>
        <end position="112"/>
    </location>
</feature>
<evidence type="ECO:0000256" key="1">
    <source>
        <dbReference type="SAM" id="MobiDB-lite"/>
    </source>
</evidence>
<keyword evidence="3" id="KW-1185">Reference proteome</keyword>
<evidence type="ECO:0000313" key="2">
    <source>
        <dbReference type="EMBL" id="KAF2296757.1"/>
    </source>
</evidence>
<accession>A0A6A6L829</accession>
<dbReference type="EMBL" id="JAAGAX010000012">
    <property type="protein sequence ID" value="KAF2296757.1"/>
    <property type="molecule type" value="Genomic_DNA"/>
</dbReference>
<gene>
    <name evidence="2" type="ORF">GH714_001700</name>
</gene>
<dbReference type="Proteomes" id="UP000467840">
    <property type="component" value="Chromosome 18"/>
</dbReference>
<dbReference type="AlphaFoldDB" id="A0A6A6L829"/>